<keyword evidence="6" id="KW-0406">Ion transport</keyword>
<feature type="transmembrane region" description="Helical" evidence="9">
    <location>
        <begin position="1255"/>
        <end position="1272"/>
    </location>
</feature>
<feature type="transmembrane region" description="Helical" evidence="9">
    <location>
        <begin position="444"/>
        <end position="472"/>
    </location>
</feature>
<evidence type="ECO:0000256" key="8">
    <source>
        <dbReference type="SAM" id="MobiDB-lite"/>
    </source>
</evidence>
<evidence type="ECO:0000256" key="9">
    <source>
        <dbReference type="SAM" id="Phobius"/>
    </source>
</evidence>
<dbReference type="GO" id="GO:0007035">
    <property type="term" value="P:vacuolar acidification"/>
    <property type="evidence" value="ECO:0007669"/>
    <property type="project" value="TreeGrafter"/>
</dbReference>
<dbReference type="Proteomes" id="UP000572268">
    <property type="component" value="Unassembled WGS sequence"/>
</dbReference>
<evidence type="ECO:0000256" key="1">
    <source>
        <dbReference type="ARBA" id="ARBA00004141"/>
    </source>
</evidence>
<feature type="region of interest" description="Disordered" evidence="8">
    <location>
        <begin position="1385"/>
        <end position="1409"/>
    </location>
</feature>
<dbReference type="Pfam" id="PF01496">
    <property type="entry name" value="V_ATPase_I"/>
    <property type="match status" value="3"/>
</dbReference>
<feature type="transmembrane region" description="Helical" evidence="9">
    <location>
        <begin position="1473"/>
        <end position="1493"/>
    </location>
</feature>
<dbReference type="PANTHER" id="PTHR11629">
    <property type="entry name" value="VACUOLAR PROTON ATPASES"/>
    <property type="match status" value="1"/>
</dbReference>
<feature type="transmembrane region" description="Helical" evidence="9">
    <location>
        <begin position="1166"/>
        <end position="1193"/>
    </location>
</feature>
<dbReference type="GO" id="GO:0051117">
    <property type="term" value="F:ATPase binding"/>
    <property type="evidence" value="ECO:0007669"/>
    <property type="project" value="TreeGrafter"/>
</dbReference>
<dbReference type="EMBL" id="JABANN010000022">
    <property type="protein sequence ID" value="KAF4674940.1"/>
    <property type="molecule type" value="Genomic_DNA"/>
</dbReference>
<feature type="transmembrane region" description="Helical" evidence="9">
    <location>
        <begin position="1284"/>
        <end position="1302"/>
    </location>
</feature>
<evidence type="ECO:0000256" key="2">
    <source>
        <dbReference type="ARBA" id="ARBA00009904"/>
    </source>
</evidence>
<organism evidence="10 11">
    <name type="scientific">Perkinsus olseni</name>
    <name type="common">Perkinsus atlanticus</name>
    <dbReference type="NCBI Taxonomy" id="32597"/>
    <lineage>
        <taxon>Eukaryota</taxon>
        <taxon>Sar</taxon>
        <taxon>Alveolata</taxon>
        <taxon>Perkinsozoa</taxon>
        <taxon>Perkinsea</taxon>
        <taxon>Perkinsida</taxon>
        <taxon>Perkinsidae</taxon>
        <taxon>Perkinsus</taxon>
    </lineage>
</organism>
<dbReference type="PANTHER" id="PTHR11629:SF63">
    <property type="entry name" value="V-TYPE PROTON ATPASE SUBUNIT A"/>
    <property type="match status" value="1"/>
</dbReference>
<dbReference type="GO" id="GO:0016471">
    <property type="term" value="C:vacuolar proton-transporting V-type ATPase complex"/>
    <property type="evidence" value="ECO:0007669"/>
    <property type="project" value="TreeGrafter"/>
</dbReference>
<evidence type="ECO:0000256" key="4">
    <source>
        <dbReference type="ARBA" id="ARBA00022692"/>
    </source>
</evidence>
<evidence type="ECO:0000313" key="11">
    <source>
        <dbReference type="Proteomes" id="UP000572268"/>
    </source>
</evidence>
<dbReference type="GO" id="GO:0033179">
    <property type="term" value="C:proton-transporting V-type ATPase, V0 domain"/>
    <property type="evidence" value="ECO:0007669"/>
    <property type="project" value="InterPro"/>
</dbReference>
<feature type="region of interest" description="Disordered" evidence="8">
    <location>
        <begin position="672"/>
        <end position="693"/>
    </location>
</feature>
<name>A0A7J6MUQ5_PEROL</name>
<evidence type="ECO:0000256" key="3">
    <source>
        <dbReference type="ARBA" id="ARBA00022448"/>
    </source>
</evidence>
<gene>
    <name evidence="10" type="primary">VPH1_1</name>
    <name evidence="10" type="ORF">FOL46_003387</name>
</gene>
<feature type="transmembrane region" description="Helical" evidence="9">
    <location>
        <begin position="563"/>
        <end position="581"/>
    </location>
</feature>
<feature type="transmembrane region" description="Helical" evidence="9">
    <location>
        <begin position="1353"/>
        <end position="1375"/>
    </location>
</feature>
<sequence length="1537" mass="174550">MGILRSEFMSHGTLVLPHEWARDYIDLLGHKTQLMFEDMNSSVMQRPYRRYIQRIEEMERMIRFLGKEVEGMPNVEVNKNRIDDFLDHDDEFTLDSLEAEVKRVYERFLRFHSNNEEMTTELEAAIEELNVVKDSISTGFLAAGEGLSQPLLQDEPTGQGSRRREEHMQFANIAGVVKMEDQESFARTVFRATRGNTFTQFVEIPDTRKSVFVIYFQSTTASSAMSSKVHRICNAVGVHIYQWPASKEEAKERIENLEAVIADKRRALDGFSKYTRDEARSLLEPIRMGGNSRVEEWKLFCIEERSIYATLNLFEGDVSMRCDCWYPTKEKDSIREVLASSGLPASAMLIDDEHSPKTAPPTYTRKNEFTAAFQALIDTYGTPRYQEFNAGVVSIITFPFMFGIMYGDVGHGTLLTAFALWAMKNTRKWRFSDSEMVQGLIYSRYLILFMGLFAIYAGCMYNDLLGVGIHWFGSARYEDPADYGHATTFEMQPKPWFDTLNTGEGSGPYPFGIDPSWHNSTNELLFMNSLKMKLSVLFGVVQMIFGVCIKFSNDTYYRDPLDWITVCVPQMAFMICFFGYMDWMILYKWVTPVTQDPALNGAPSLINTLISFGLGQTDKQPLYQGQFTVQKWFMIIILLSLPLMLLPKPIIIGISRSYKAKKAARRAAAAQQDVEAQSLLPKDDKQTEEPAEPGMDEMIMQGSLESTGVMSPIYIYCAFAVLFGITLGVLMFMDVLECTLHTLRLHWVEFMSKFYLGDGPYRKYIQRIEEMERMLRVLSKELESVHYMPLYKNRVDDFLEHDTELSLDPLEDELRGIYDRFIRFQSNNEVITAELNAAIEELHVVWASLAGGMVGDSGLEAPLLDSGEGRSYAKLHGMQFSNIAGVIDVREQETFARTVFRATRGTAFTHFTEITEDNPRNQAEQKSVFVIYFQGDAATSAMAAKLTRICKAMGVRLYDWPVSTAEGSARSRALESTIADKTAALQGFDRIMRDEARILLQPVRMGGNSRIEEWKLFCIKEKSIYATLNLFEGVTTLRADCWYPAEDEDAIRHVLAHASFGGSARASAMLVTDAAYTGKAPPTFIKRNAFTDAFQELVETYGVPHYKEFNPGVFTIVTFPFMFGVMYGDVAHGAMLLSVAIYALLNAEKWKYSDSAVHQGLSYARYLLFGMGFFAIYAGFMYNDFLSVGIGIFGDSRYEDPEHFGTGASYELRAKSWFDGSNTGDGHGPYPFGVDPSWHGATNELLFMNSLKMKLSVLFGVSQMLLGVCLKFSNSYYNRNWTDFTFECIPQLAFMLCFFGYMDWMIMYKWVTPVTQDPDLNGPPSLINTLIGMGLSQPNRQPLYQGQDDIQKALMVVTACAVPLMLIPKPVIILIKRKLANRASSSTRTNGDLEEPLLGGHKGHEDEHEEEPFGEVCIHQIIETIEYVLGTISHTASYLRQWALSLAHQQLSLVFFQKTLQPMLETSGTFQAVWIYLGFAVLFGITVGVLLFMDVLESFLHTLRLHWVEFQSKFYKADGYSFVPYRHHQVLVAELNG</sequence>
<dbReference type="InterPro" id="IPR002490">
    <property type="entry name" value="V-ATPase_116kDa_su"/>
</dbReference>
<reference evidence="10 11" key="1">
    <citation type="submission" date="2020-04" db="EMBL/GenBank/DDBJ databases">
        <title>Perkinsus olseni comparative genomics.</title>
        <authorList>
            <person name="Bogema D.R."/>
        </authorList>
    </citation>
    <scope>NUCLEOTIDE SEQUENCE [LARGE SCALE GENOMIC DNA]</scope>
    <source>
        <strain evidence="10">ATCC PRA-31</strain>
    </source>
</reference>
<keyword evidence="5 9" id="KW-1133">Transmembrane helix</keyword>
<feature type="transmembrane region" description="Helical" evidence="9">
    <location>
        <begin position="632"/>
        <end position="655"/>
    </location>
</feature>
<evidence type="ECO:0000313" key="10">
    <source>
        <dbReference type="EMBL" id="KAF4674940.1"/>
    </source>
</evidence>
<feature type="transmembrane region" description="Helical" evidence="9">
    <location>
        <begin position="713"/>
        <end position="733"/>
    </location>
</feature>
<comment type="caution">
    <text evidence="10">The sequence shown here is derived from an EMBL/GenBank/DDBJ whole genome shotgun (WGS) entry which is preliminary data.</text>
</comment>
<evidence type="ECO:0000256" key="7">
    <source>
        <dbReference type="ARBA" id="ARBA00023136"/>
    </source>
</evidence>
<evidence type="ECO:0000256" key="5">
    <source>
        <dbReference type="ARBA" id="ARBA00022989"/>
    </source>
</evidence>
<keyword evidence="7 9" id="KW-0472">Membrane</keyword>
<keyword evidence="3" id="KW-0813">Transport</keyword>
<evidence type="ECO:0000256" key="6">
    <source>
        <dbReference type="ARBA" id="ARBA00023065"/>
    </source>
</evidence>
<keyword evidence="4 9" id="KW-0812">Transmembrane</keyword>
<dbReference type="GO" id="GO:0046961">
    <property type="term" value="F:proton-transporting ATPase activity, rotational mechanism"/>
    <property type="evidence" value="ECO:0007669"/>
    <property type="project" value="InterPro"/>
</dbReference>
<comment type="subcellular location">
    <subcellularLocation>
        <location evidence="1">Membrane</location>
        <topology evidence="1">Multi-pass membrane protein</topology>
    </subcellularLocation>
</comment>
<accession>A0A7J6MUQ5</accession>
<feature type="transmembrane region" description="Helical" evidence="9">
    <location>
        <begin position="534"/>
        <end position="551"/>
    </location>
</feature>
<protein>
    <submittedName>
        <fullName evidence="10">H(+)-transporting V0 sector ATPase subunit a</fullName>
    </submittedName>
</protein>
<proteinExistence type="inferred from homology"/>
<feature type="transmembrane region" description="Helical" evidence="9">
    <location>
        <begin position="1121"/>
        <end position="1145"/>
    </location>
</feature>
<feature type="transmembrane region" description="Helical" evidence="9">
    <location>
        <begin position="400"/>
        <end position="423"/>
    </location>
</feature>
<comment type="similarity">
    <text evidence="2">Belongs to the V-ATPase 116 kDa subunit family.</text>
</comment>